<comment type="function">
    <text evidence="1">Putative transcription activator involved in regulating light control of development.</text>
</comment>
<evidence type="ECO:0000313" key="4">
    <source>
        <dbReference type="EnsemblPlants" id="KRH62885"/>
    </source>
</evidence>
<dbReference type="PANTHER" id="PTHR31669:SF293">
    <property type="entry name" value="PROTEIN FAR1-RELATED SEQUENCE"/>
    <property type="match status" value="1"/>
</dbReference>
<gene>
    <name evidence="3" type="ORF">GLYMA_04G140000</name>
</gene>
<name>K7KKA6_SOYBN</name>
<dbReference type="Pfam" id="PF10551">
    <property type="entry name" value="MULE"/>
    <property type="match status" value="1"/>
</dbReference>
<dbReference type="InterPro" id="IPR018289">
    <property type="entry name" value="MULE_transposase_dom"/>
</dbReference>
<dbReference type="EMBL" id="CM000837">
    <property type="protein sequence ID" value="KRH62885.1"/>
    <property type="molecule type" value="Genomic_DNA"/>
</dbReference>
<keyword evidence="1" id="KW-0479">Metal-binding</keyword>
<reference evidence="4" key="2">
    <citation type="submission" date="2018-02" db="UniProtKB">
        <authorList>
            <consortium name="EnsemblPlants"/>
        </authorList>
    </citation>
    <scope>IDENTIFICATION</scope>
    <source>
        <strain evidence="4">Williams 82</strain>
    </source>
</reference>
<keyword evidence="5" id="KW-1185">Reference proteome</keyword>
<dbReference type="OMA" id="TSHISHE"/>
<dbReference type="InterPro" id="IPR031052">
    <property type="entry name" value="FHY3/FAR1"/>
</dbReference>
<reference evidence="3" key="3">
    <citation type="submission" date="2018-07" db="EMBL/GenBank/DDBJ databases">
        <title>WGS assembly of Glycine max.</title>
        <authorList>
            <person name="Schmutz J."/>
            <person name="Cannon S."/>
            <person name="Schlueter J."/>
            <person name="Ma J."/>
            <person name="Mitros T."/>
            <person name="Nelson W."/>
            <person name="Hyten D."/>
            <person name="Song Q."/>
            <person name="Thelen J."/>
            <person name="Cheng J."/>
            <person name="Xu D."/>
            <person name="Hellsten U."/>
            <person name="May G."/>
            <person name="Yu Y."/>
            <person name="Sakurai T."/>
            <person name="Umezawa T."/>
            <person name="Bhattacharyya M."/>
            <person name="Sandhu D."/>
            <person name="Valliyodan B."/>
            <person name="Lindquist E."/>
            <person name="Peto M."/>
            <person name="Grant D."/>
            <person name="Shu S."/>
            <person name="Goodstein D."/>
            <person name="Barry K."/>
            <person name="Futrell-Griggs M."/>
            <person name="Abernathy B."/>
            <person name="Du J."/>
            <person name="Tian Z."/>
            <person name="Zhu L."/>
            <person name="Gill N."/>
            <person name="Joshi T."/>
            <person name="Libault M."/>
            <person name="Sethuraman A."/>
            <person name="Zhang X."/>
            <person name="Shinozaki K."/>
            <person name="Nguyen H."/>
            <person name="Wing R."/>
            <person name="Cregan P."/>
            <person name="Specht J."/>
            <person name="Grimwood J."/>
            <person name="Rokhsar D."/>
            <person name="Stacey G."/>
            <person name="Shoemaker R."/>
            <person name="Jackson S."/>
        </authorList>
    </citation>
    <scope>NUCLEOTIDE SEQUENCE</scope>
    <source>
        <tissue evidence="3">Callus</tissue>
    </source>
</reference>
<comment type="similarity">
    <text evidence="1">Belongs to the FHY3/FAR1 family.</text>
</comment>
<dbReference type="PANTHER" id="PTHR31669">
    <property type="entry name" value="PROTEIN FAR1-RELATED SEQUENCE 10-RELATED"/>
    <property type="match status" value="1"/>
</dbReference>
<dbReference type="GO" id="GO:0008270">
    <property type="term" value="F:zinc ion binding"/>
    <property type="evidence" value="ECO:0007669"/>
    <property type="project" value="UniProtKB-UniRule"/>
</dbReference>
<evidence type="ECO:0000313" key="5">
    <source>
        <dbReference type="Proteomes" id="UP000008827"/>
    </source>
</evidence>
<reference evidence="3 4" key="1">
    <citation type="journal article" date="2010" name="Nature">
        <title>Genome sequence of the palaeopolyploid soybean.</title>
        <authorList>
            <person name="Schmutz J."/>
            <person name="Cannon S.B."/>
            <person name="Schlueter J."/>
            <person name="Ma J."/>
            <person name="Mitros T."/>
            <person name="Nelson W."/>
            <person name="Hyten D.L."/>
            <person name="Song Q."/>
            <person name="Thelen J.J."/>
            <person name="Cheng J."/>
            <person name="Xu D."/>
            <person name="Hellsten U."/>
            <person name="May G.D."/>
            <person name="Yu Y."/>
            <person name="Sakurai T."/>
            <person name="Umezawa T."/>
            <person name="Bhattacharyya M.K."/>
            <person name="Sandhu D."/>
            <person name="Valliyodan B."/>
            <person name="Lindquist E."/>
            <person name="Peto M."/>
            <person name="Grant D."/>
            <person name="Shu S."/>
            <person name="Goodstein D."/>
            <person name="Barry K."/>
            <person name="Futrell-Griggs M."/>
            <person name="Abernathy B."/>
            <person name="Du J."/>
            <person name="Tian Z."/>
            <person name="Zhu L."/>
            <person name="Gill N."/>
            <person name="Joshi T."/>
            <person name="Libault M."/>
            <person name="Sethuraman A."/>
            <person name="Zhang X.-C."/>
            <person name="Shinozaki K."/>
            <person name="Nguyen H.T."/>
            <person name="Wing R.A."/>
            <person name="Cregan P."/>
            <person name="Specht J."/>
            <person name="Grimwood J."/>
            <person name="Rokhsar D."/>
            <person name="Stacey G."/>
            <person name="Shoemaker R.C."/>
            <person name="Jackson S.A."/>
        </authorList>
    </citation>
    <scope>NUCLEOTIDE SEQUENCE</scope>
    <source>
        <strain evidence="4">cv. Williams 82</strain>
        <tissue evidence="3">Callus</tissue>
    </source>
</reference>
<organism evidence="3">
    <name type="scientific">Glycine max</name>
    <name type="common">Soybean</name>
    <name type="synonym">Glycine hispida</name>
    <dbReference type="NCBI Taxonomy" id="3847"/>
    <lineage>
        <taxon>Eukaryota</taxon>
        <taxon>Viridiplantae</taxon>
        <taxon>Streptophyta</taxon>
        <taxon>Embryophyta</taxon>
        <taxon>Tracheophyta</taxon>
        <taxon>Spermatophyta</taxon>
        <taxon>Magnoliopsida</taxon>
        <taxon>eudicotyledons</taxon>
        <taxon>Gunneridae</taxon>
        <taxon>Pentapetalae</taxon>
        <taxon>rosids</taxon>
        <taxon>fabids</taxon>
        <taxon>Fabales</taxon>
        <taxon>Fabaceae</taxon>
        <taxon>Papilionoideae</taxon>
        <taxon>50 kb inversion clade</taxon>
        <taxon>NPAAA clade</taxon>
        <taxon>indigoferoid/millettioid clade</taxon>
        <taxon>Phaseoleae</taxon>
        <taxon>Glycine</taxon>
        <taxon>Glycine subgen. Soja</taxon>
    </lineage>
</organism>
<dbReference type="Gramene" id="KRH62885">
    <property type="protein sequence ID" value="KRH62885"/>
    <property type="gene ID" value="GLYMA_04G140000"/>
</dbReference>
<dbReference type="GO" id="GO:0005634">
    <property type="term" value="C:nucleus"/>
    <property type="evidence" value="ECO:0007669"/>
    <property type="project" value="UniProtKB-SubCell"/>
</dbReference>
<comment type="subcellular location">
    <subcellularLocation>
        <location evidence="1">Nucleus</location>
    </subcellularLocation>
</comment>
<proteinExistence type="inferred from homology"/>
<accession>K7KKA6</accession>
<dbReference type="EnsemblPlants" id="KRH62885">
    <property type="protein sequence ID" value="KRH62885"/>
    <property type="gene ID" value="GLYMA_04G140000"/>
</dbReference>
<dbReference type="HOGENOM" id="CLU_065910_2_0_1"/>
<dbReference type="GO" id="GO:0006355">
    <property type="term" value="P:regulation of DNA-templated transcription"/>
    <property type="evidence" value="ECO:0007669"/>
    <property type="project" value="UniProtKB-UniRule"/>
</dbReference>
<evidence type="ECO:0000256" key="1">
    <source>
        <dbReference type="RuleBase" id="RU367018"/>
    </source>
</evidence>
<keyword evidence="1" id="KW-0539">Nucleus</keyword>
<keyword evidence="1" id="KW-0863">Zinc-finger</keyword>
<evidence type="ECO:0000259" key="2">
    <source>
        <dbReference type="Pfam" id="PF10551"/>
    </source>
</evidence>
<dbReference type="AlphaFoldDB" id="K7KKA6"/>
<keyword evidence="1" id="KW-0862">Zinc</keyword>
<sequence>MLGACPKTIIIDQDAAITNAVASVFPAVNHHYCMWHIEKKVSEYLNYIYHEHTEFKSQFWKCIHQSIIVEEFEFDWEAMIDKYGLQDNKWLEKIYDIHAKWIPTFVHQNFVLECLPPKKCSYARYKKEREKTFKTVNSKPLMQTYYPMEEKASKVYTRKLFKIFLK</sequence>
<dbReference type="InParanoid" id="K7KKA6"/>
<evidence type="ECO:0000313" key="3">
    <source>
        <dbReference type="EMBL" id="KRH62885.1"/>
    </source>
</evidence>
<protein>
    <recommendedName>
        <fullName evidence="1">Protein FAR1-RELATED SEQUENCE</fullName>
    </recommendedName>
</protein>
<feature type="domain" description="MULE transposase" evidence="2">
    <location>
        <begin position="5"/>
        <end position="40"/>
    </location>
</feature>
<dbReference type="PaxDb" id="3847-GLYMA04G27690.2"/>
<dbReference type="Proteomes" id="UP000008827">
    <property type="component" value="Chromosome 4"/>
</dbReference>